<name>A0A1C7MWY9_9FUNG</name>
<gene>
    <name evidence="2" type="ORF">A0J61_10975</name>
</gene>
<dbReference type="InParanoid" id="A0A1C7MWY9"/>
<feature type="compositionally biased region" description="Polar residues" evidence="1">
    <location>
        <begin position="122"/>
        <end position="132"/>
    </location>
</feature>
<sequence length="624" mass="69898">MGEDLDRLANAFINTKIMREVSRVKKQLSNAKKDVINNYFWDNHAIALQQDIVDRQRSQTKLETSIISIESSLMSQHSKQLEQSSISTKRLQESSPASTSDSLPSTSNPLTETENSPKHATDTSPSTPSGRLSSAPKLNDTPPSLFSPTKSGLLHSPVPILETNAMSSPPFSEVVETDGIVCDTTKLSIATIIKREATNLHDQYKHGNPLSSRQRKIMSNGLSSILDLVDQSYTSQRKLFTSAEWQQINQLFQNKHRIPDTSPLNPTLSTTLKVIDATLKQTSNIKMGLLYLYKIYGKHHSTSLMPSLQIFEHVLNLLDQESDLLQVKPTTMISETDYVAYIWLPLFRKLFHAGTNIQIKTGETTFPFSTASKQQLYPGASNVTGFKIDLRFVVYQGGLEFDVCSVEACCNSANDDKIIADEGKLNREVKDDLDGMMSLVHYESRPCTAWGVQIMGPSCLIFSLHLSDQGLYIALPRFDIMLPRSTAELIKFEKTMVDLLTFHREVLKSVNFVMEHFISNKQLKSLNRPKAQMTSATQDSSPQRDTWYTPPKGTASRQPVRLVSAVPQSLNAKLLSIACCCEYVVYSYGLSRDDQGIYFNIEDTEQYIIDHVSDIQSTQLSGRS</sequence>
<feature type="compositionally biased region" description="Polar residues" evidence="1">
    <location>
        <begin position="73"/>
        <end position="89"/>
    </location>
</feature>
<proteinExistence type="predicted"/>
<evidence type="ECO:0000313" key="3">
    <source>
        <dbReference type="Proteomes" id="UP000093000"/>
    </source>
</evidence>
<feature type="region of interest" description="Disordered" evidence="1">
    <location>
        <begin position="73"/>
        <end position="151"/>
    </location>
</feature>
<evidence type="ECO:0000313" key="2">
    <source>
        <dbReference type="EMBL" id="OBZ80976.1"/>
    </source>
</evidence>
<organism evidence="2 3">
    <name type="scientific">Choanephora cucurbitarum</name>
    <dbReference type="NCBI Taxonomy" id="101091"/>
    <lineage>
        <taxon>Eukaryota</taxon>
        <taxon>Fungi</taxon>
        <taxon>Fungi incertae sedis</taxon>
        <taxon>Mucoromycota</taxon>
        <taxon>Mucoromycotina</taxon>
        <taxon>Mucoromycetes</taxon>
        <taxon>Mucorales</taxon>
        <taxon>Mucorineae</taxon>
        <taxon>Choanephoraceae</taxon>
        <taxon>Choanephoroideae</taxon>
        <taxon>Choanephora</taxon>
    </lineage>
</organism>
<dbReference type="EMBL" id="LUGH01001554">
    <property type="protein sequence ID" value="OBZ80976.1"/>
    <property type="molecule type" value="Genomic_DNA"/>
</dbReference>
<feature type="compositionally biased region" description="Low complexity" evidence="1">
    <location>
        <begin position="94"/>
        <end position="111"/>
    </location>
</feature>
<feature type="compositionally biased region" description="Polar residues" evidence="1">
    <location>
        <begin position="532"/>
        <end position="546"/>
    </location>
</feature>
<dbReference type="AlphaFoldDB" id="A0A1C7MWY9"/>
<feature type="compositionally biased region" description="Polar residues" evidence="1">
    <location>
        <begin position="141"/>
        <end position="150"/>
    </location>
</feature>
<feature type="unsure residue" description="E or Q" evidence="2">
    <location>
        <position position="602"/>
    </location>
</feature>
<protein>
    <submittedName>
        <fullName evidence="2">Uncharacterized protein</fullName>
    </submittedName>
</protein>
<accession>A0A1C7MWY9</accession>
<dbReference type="STRING" id="101091.A0A1C7MWY9"/>
<dbReference type="OrthoDB" id="2242533at2759"/>
<feature type="region of interest" description="Disordered" evidence="1">
    <location>
        <begin position="528"/>
        <end position="555"/>
    </location>
</feature>
<comment type="caution">
    <text evidence="2">The sequence shown here is derived from an EMBL/GenBank/DDBJ whole genome shotgun (WGS) entry which is preliminary data.</text>
</comment>
<dbReference type="Proteomes" id="UP000093000">
    <property type="component" value="Unassembled WGS sequence"/>
</dbReference>
<reference evidence="2 3" key="1">
    <citation type="submission" date="2016-03" db="EMBL/GenBank/DDBJ databases">
        <title>Choanephora cucurbitarum.</title>
        <authorList>
            <person name="Min B."/>
            <person name="Park H."/>
            <person name="Park J.-H."/>
            <person name="Shin H.-D."/>
            <person name="Choi I.-G."/>
        </authorList>
    </citation>
    <scope>NUCLEOTIDE SEQUENCE [LARGE SCALE GENOMIC DNA]</scope>
    <source>
        <strain evidence="2 3">KUS-F28377</strain>
    </source>
</reference>
<evidence type="ECO:0000256" key="1">
    <source>
        <dbReference type="SAM" id="MobiDB-lite"/>
    </source>
</evidence>
<keyword evidence="3" id="KW-1185">Reference proteome</keyword>